<protein>
    <submittedName>
        <fullName evidence="2">Rhodanese-like domain-containing protein</fullName>
    </submittedName>
</protein>
<dbReference type="SUPFAM" id="SSF52821">
    <property type="entry name" value="Rhodanese/Cell cycle control phosphatase"/>
    <property type="match status" value="1"/>
</dbReference>
<evidence type="ECO:0000313" key="3">
    <source>
        <dbReference type="Proteomes" id="UP001165395"/>
    </source>
</evidence>
<dbReference type="PANTHER" id="PTHR45431">
    <property type="entry name" value="RHODANESE-LIKE DOMAIN-CONTAINING PROTEIN 15, CHLOROPLASTIC"/>
    <property type="match status" value="1"/>
</dbReference>
<dbReference type="PROSITE" id="PS50206">
    <property type="entry name" value="RHODANESE_3"/>
    <property type="match status" value="1"/>
</dbReference>
<feature type="domain" description="Rhodanese" evidence="1">
    <location>
        <begin position="37"/>
        <end position="136"/>
    </location>
</feature>
<dbReference type="RefSeq" id="WP_227180912.1">
    <property type="nucleotide sequence ID" value="NZ_JAJBZT010000005.1"/>
</dbReference>
<reference evidence="2" key="1">
    <citation type="submission" date="2021-10" db="EMBL/GenBank/DDBJ databases">
        <title>The complete genome sequence of Leeia sp. TBRC 13508.</title>
        <authorList>
            <person name="Charoenyingcharoen P."/>
            <person name="Yukphan P."/>
        </authorList>
    </citation>
    <scope>NUCLEOTIDE SEQUENCE</scope>
    <source>
        <strain evidence="2">TBRC 13508</strain>
    </source>
</reference>
<dbReference type="Pfam" id="PF00581">
    <property type="entry name" value="Rhodanese"/>
    <property type="match status" value="1"/>
</dbReference>
<dbReference type="SMART" id="SM00450">
    <property type="entry name" value="RHOD"/>
    <property type="match status" value="1"/>
</dbReference>
<comment type="caution">
    <text evidence="2">The sequence shown here is derived from an EMBL/GenBank/DDBJ whole genome shotgun (WGS) entry which is preliminary data.</text>
</comment>
<keyword evidence="3" id="KW-1185">Reference proteome</keyword>
<proteinExistence type="predicted"/>
<dbReference type="InterPro" id="IPR036873">
    <property type="entry name" value="Rhodanese-like_dom_sf"/>
</dbReference>
<dbReference type="Gene3D" id="3.40.250.10">
    <property type="entry name" value="Rhodanese-like domain"/>
    <property type="match status" value="1"/>
</dbReference>
<evidence type="ECO:0000313" key="2">
    <source>
        <dbReference type="EMBL" id="MCB6184113.1"/>
    </source>
</evidence>
<gene>
    <name evidence="2" type="ORF">LIN78_11205</name>
</gene>
<accession>A0ABS8D909</accession>
<name>A0ABS8D909_9NEIS</name>
<dbReference type="EMBL" id="JAJBZT010000005">
    <property type="protein sequence ID" value="MCB6184113.1"/>
    <property type="molecule type" value="Genomic_DNA"/>
</dbReference>
<organism evidence="2 3">
    <name type="scientific">Leeia speluncae</name>
    <dbReference type="NCBI Taxonomy" id="2884804"/>
    <lineage>
        <taxon>Bacteria</taxon>
        <taxon>Pseudomonadati</taxon>
        <taxon>Pseudomonadota</taxon>
        <taxon>Betaproteobacteria</taxon>
        <taxon>Neisseriales</taxon>
        <taxon>Leeiaceae</taxon>
        <taxon>Leeia</taxon>
    </lineage>
</organism>
<dbReference type="InterPro" id="IPR001763">
    <property type="entry name" value="Rhodanese-like_dom"/>
</dbReference>
<sequence length="150" mass="16758">MSESNQILLLAKKRAEQLNLPYAGAVEPKEAHQLLHALPNIKIVDVRTSAEWNFVGRVPSAVEIEWKTFPGMVPNPHFLEQLKRQVDAENIVLFLCRTGARSHDAAALAQQHGYSAAYNILEGFEGDKDSEGHRGKVNGWKAHQLPWIQG</sequence>
<evidence type="ECO:0000259" key="1">
    <source>
        <dbReference type="PROSITE" id="PS50206"/>
    </source>
</evidence>
<dbReference type="CDD" id="cd01522">
    <property type="entry name" value="RHOD_1"/>
    <property type="match status" value="1"/>
</dbReference>
<dbReference type="InterPro" id="IPR052367">
    <property type="entry name" value="Thiosulfate_ST/Rhodanese-like"/>
</dbReference>
<dbReference type="Proteomes" id="UP001165395">
    <property type="component" value="Unassembled WGS sequence"/>
</dbReference>
<dbReference type="PANTHER" id="PTHR45431:SF3">
    <property type="entry name" value="RHODANESE-LIKE DOMAIN-CONTAINING PROTEIN 15, CHLOROPLASTIC"/>
    <property type="match status" value="1"/>
</dbReference>